<evidence type="ECO:0000256" key="1">
    <source>
        <dbReference type="ARBA" id="ARBA00004651"/>
    </source>
</evidence>
<evidence type="ECO:0000256" key="5">
    <source>
        <dbReference type="ARBA" id="ARBA00022692"/>
    </source>
</evidence>
<comment type="subcellular location">
    <subcellularLocation>
        <location evidence="1">Cell membrane</location>
        <topology evidence="1">Multi-pass membrane protein</topology>
    </subcellularLocation>
</comment>
<evidence type="ECO:0000313" key="9">
    <source>
        <dbReference type="EMBL" id="MBL0391091.1"/>
    </source>
</evidence>
<dbReference type="PANTHER" id="PTHR21716">
    <property type="entry name" value="TRANSMEMBRANE PROTEIN"/>
    <property type="match status" value="1"/>
</dbReference>
<protein>
    <submittedName>
        <fullName evidence="9">AI-2E family transporter YdiK</fullName>
    </submittedName>
</protein>
<comment type="similarity">
    <text evidence="2">Belongs to the autoinducer-2 exporter (AI-2E) (TC 2.A.86) family.</text>
</comment>
<dbReference type="PANTHER" id="PTHR21716:SF67">
    <property type="entry name" value="TRANSPORT PROTEIN YDIK-RELATED"/>
    <property type="match status" value="1"/>
</dbReference>
<feature type="transmembrane region" description="Helical" evidence="8">
    <location>
        <begin position="65"/>
        <end position="89"/>
    </location>
</feature>
<keyword evidence="6 8" id="KW-1133">Transmembrane helix</keyword>
<keyword evidence="10" id="KW-1185">Reference proteome</keyword>
<dbReference type="Pfam" id="PF01594">
    <property type="entry name" value="AI-2E_transport"/>
    <property type="match status" value="1"/>
</dbReference>
<accession>A0A936YZP2</accession>
<reference evidence="9 10" key="1">
    <citation type="journal article" date="2017" name="Int. J. Syst. Evol. Microbiol.">
        <title>Ramlibacter monticola sp. nov., isolated from forest soil.</title>
        <authorList>
            <person name="Chaudhary D.K."/>
            <person name="Kim J."/>
        </authorList>
    </citation>
    <scope>NUCLEOTIDE SEQUENCE [LARGE SCALE GENOMIC DNA]</scope>
    <source>
        <strain evidence="9 10">KACC 19175</strain>
    </source>
</reference>
<keyword evidence="5 8" id="KW-0812">Transmembrane</keyword>
<feature type="transmembrane region" description="Helical" evidence="8">
    <location>
        <begin position="210"/>
        <end position="228"/>
    </location>
</feature>
<evidence type="ECO:0000256" key="7">
    <source>
        <dbReference type="ARBA" id="ARBA00023136"/>
    </source>
</evidence>
<dbReference type="RefSeq" id="WP_201673746.1">
    <property type="nucleotide sequence ID" value="NZ_JAEQNE010000002.1"/>
</dbReference>
<name>A0A936YZP2_9BURK</name>
<organism evidence="9 10">
    <name type="scientific">Ramlibacter monticola</name>
    <dbReference type="NCBI Taxonomy" id="1926872"/>
    <lineage>
        <taxon>Bacteria</taxon>
        <taxon>Pseudomonadati</taxon>
        <taxon>Pseudomonadota</taxon>
        <taxon>Betaproteobacteria</taxon>
        <taxon>Burkholderiales</taxon>
        <taxon>Comamonadaceae</taxon>
        <taxon>Ramlibacter</taxon>
    </lineage>
</organism>
<comment type="caution">
    <text evidence="9">The sequence shown here is derived from an EMBL/GenBank/DDBJ whole genome shotgun (WGS) entry which is preliminary data.</text>
</comment>
<evidence type="ECO:0000256" key="8">
    <source>
        <dbReference type="SAM" id="Phobius"/>
    </source>
</evidence>
<keyword evidence="4" id="KW-1003">Cell membrane</keyword>
<evidence type="ECO:0000256" key="4">
    <source>
        <dbReference type="ARBA" id="ARBA00022475"/>
    </source>
</evidence>
<feature type="transmembrane region" description="Helical" evidence="8">
    <location>
        <begin position="35"/>
        <end position="53"/>
    </location>
</feature>
<keyword evidence="3" id="KW-0813">Transport</keyword>
<evidence type="ECO:0000256" key="6">
    <source>
        <dbReference type="ARBA" id="ARBA00022989"/>
    </source>
</evidence>
<feature type="transmembrane region" description="Helical" evidence="8">
    <location>
        <begin position="163"/>
        <end position="189"/>
    </location>
</feature>
<dbReference type="GO" id="GO:0005886">
    <property type="term" value="C:plasma membrane"/>
    <property type="evidence" value="ECO:0007669"/>
    <property type="project" value="UniProtKB-SubCell"/>
</dbReference>
<evidence type="ECO:0000256" key="3">
    <source>
        <dbReference type="ARBA" id="ARBA00022448"/>
    </source>
</evidence>
<dbReference type="Proteomes" id="UP000599109">
    <property type="component" value="Unassembled WGS sequence"/>
</dbReference>
<proteinExistence type="inferred from homology"/>
<evidence type="ECO:0000313" key="10">
    <source>
        <dbReference type="Proteomes" id="UP000599109"/>
    </source>
</evidence>
<dbReference type="AlphaFoldDB" id="A0A936YZP2"/>
<keyword evidence="7 8" id="KW-0472">Membrane</keyword>
<dbReference type="EMBL" id="JAEQNE010000002">
    <property type="protein sequence ID" value="MBL0391091.1"/>
    <property type="molecule type" value="Genomic_DNA"/>
</dbReference>
<sequence length="352" mass="37762">MAERQRELTRTLLGAIFLGGLIVASLWILRPFVAAAIWATMIVVATWPVLLWFQARLWKRRWLAIAAMTAVLLLVFVVPLALAIGTVVLNADELVTWLKSMASFRMPTPPDWIARLPFIGSKLTLAWEQAAASGVEGLLSRAMPYAGRLTQWLASEAGNAGVLFIQFLLTLILTALMYASGEAAALVVLRFGRRLAGDRGENAVRLAGQAIRGVALGVVLTAVVQAALSGIGLGVAGIKFAGLLTAVVAFLCIAQVGPSPVLVPAVIWLYWSGETTWGTFLLVWSMVVVIMDNFLRPVLIKRGADLPLLLIFAGVVGGLLAFGLVGVFVGPVVLAVAYTLLRAWIDDDRLDP</sequence>
<gene>
    <name evidence="9" type="primary">ydiK</name>
    <name evidence="9" type="ORF">JJ685_08045</name>
</gene>
<dbReference type="InterPro" id="IPR002549">
    <property type="entry name" value="AI-2E-like"/>
</dbReference>
<evidence type="ECO:0000256" key="2">
    <source>
        <dbReference type="ARBA" id="ARBA00009773"/>
    </source>
</evidence>
<feature type="transmembrane region" description="Helical" evidence="8">
    <location>
        <begin position="308"/>
        <end position="341"/>
    </location>
</feature>
<feature type="transmembrane region" description="Helical" evidence="8">
    <location>
        <begin position="240"/>
        <end position="270"/>
    </location>
</feature>
<feature type="transmembrane region" description="Helical" evidence="8">
    <location>
        <begin position="277"/>
        <end position="296"/>
    </location>
</feature>
<feature type="transmembrane region" description="Helical" evidence="8">
    <location>
        <begin position="12"/>
        <end position="29"/>
    </location>
</feature>
<dbReference type="NCBIfam" id="NF008216">
    <property type="entry name" value="PRK10983.1"/>
    <property type="match status" value="1"/>
</dbReference>